<dbReference type="AlphaFoldDB" id="A0A0C3BVV8"/>
<dbReference type="Proteomes" id="UP000053424">
    <property type="component" value="Unassembled WGS sequence"/>
</dbReference>
<evidence type="ECO:0000313" key="2">
    <source>
        <dbReference type="EMBL" id="KIM36199.1"/>
    </source>
</evidence>
<protein>
    <submittedName>
        <fullName evidence="2">Uncharacterized protein</fullName>
    </submittedName>
</protein>
<reference evidence="2 3" key="1">
    <citation type="submission" date="2014-04" db="EMBL/GenBank/DDBJ databases">
        <authorList>
            <consortium name="DOE Joint Genome Institute"/>
            <person name="Kuo A."/>
            <person name="Gay G."/>
            <person name="Dore J."/>
            <person name="Kohler A."/>
            <person name="Nagy L.G."/>
            <person name="Floudas D."/>
            <person name="Copeland A."/>
            <person name="Barry K.W."/>
            <person name="Cichocki N."/>
            <person name="Veneault-Fourrey C."/>
            <person name="LaButti K."/>
            <person name="Lindquist E.A."/>
            <person name="Lipzen A."/>
            <person name="Lundell T."/>
            <person name="Morin E."/>
            <person name="Murat C."/>
            <person name="Sun H."/>
            <person name="Tunlid A."/>
            <person name="Henrissat B."/>
            <person name="Grigoriev I.V."/>
            <person name="Hibbett D.S."/>
            <person name="Martin F."/>
            <person name="Nordberg H.P."/>
            <person name="Cantor M.N."/>
            <person name="Hua S.X."/>
        </authorList>
    </citation>
    <scope>NUCLEOTIDE SEQUENCE [LARGE SCALE GENOMIC DNA]</scope>
    <source>
        <strain evidence="3">h7</strain>
    </source>
</reference>
<keyword evidence="1" id="KW-0175">Coiled coil</keyword>
<evidence type="ECO:0000256" key="1">
    <source>
        <dbReference type="SAM" id="Coils"/>
    </source>
</evidence>
<keyword evidence="3" id="KW-1185">Reference proteome</keyword>
<sequence length="92" mass="10697">MRRRDTAEPLPAECSQCTPKVLRSDRCIVLDGNPCSPCAEDIVLEKQLEELDKLAEKIHNKRRALRTVMNENHDRLIHIFPPEIGSQIFFHY</sequence>
<accession>A0A0C3BVV8</accession>
<dbReference type="EMBL" id="KN831807">
    <property type="protein sequence ID" value="KIM36199.1"/>
    <property type="molecule type" value="Genomic_DNA"/>
</dbReference>
<name>A0A0C3BVV8_HEBCY</name>
<feature type="coiled-coil region" evidence="1">
    <location>
        <begin position="44"/>
        <end position="71"/>
    </location>
</feature>
<reference evidence="3" key="2">
    <citation type="submission" date="2015-01" db="EMBL/GenBank/DDBJ databases">
        <title>Evolutionary Origins and Diversification of the Mycorrhizal Mutualists.</title>
        <authorList>
            <consortium name="DOE Joint Genome Institute"/>
            <consortium name="Mycorrhizal Genomics Consortium"/>
            <person name="Kohler A."/>
            <person name="Kuo A."/>
            <person name="Nagy L.G."/>
            <person name="Floudas D."/>
            <person name="Copeland A."/>
            <person name="Barry K.W."/>
            <person name="Cichocki N."/>
            <person name="Veneault-Fourrey C."/>
            <person name="LaButti K."/>
            <person name="Lindquist E.A."/>
            <person name="Lipzen A."/>
            <person name="Lundell T."/>
            <person name="Morin E."/>
            <person name="Murat C."/>
            <person name="Riley R."/>
            <person name="Ohm R."/>
            <person name="Sun H."/>
            <person name="Tunlid A."/>
            <person name="Henrissat B."/>
            <person name="Grigoriev I.V."/>
            <person name="Hibbett D.S."/>
            <person name="Martin F."/>
        </authorList>
    </citation>
    <scope>NUCLEOTIDE SEQUENCE [LARGE SCALE GENOMIC DNA]</scope>
    <source>
        <strain evidence="3">h7</strain>
    </source>
</reference>
<organism evidence="2 3">
    <name type="scientific">Hebeloma cylindrosporum</name>
    <dbReference type="NCBI Taxonomy" id="76867"/>
    <lineage>
        <taxon>Eukaryota</taxon>
        <taxon>Fungi</taxon>
        <taxon>Dikarya</taxon>
        <taxon>Basidiomycota</taxon>
        <taxon>Agaricomycotina</taxon>
        <taxon>Agaricomycetes</taxon>
        <taxon>Agaricomycetidae</taxon>
        <taxon>Agaricales</taxon>
        <taxon>Agaricineae</taxon>
        <taxon>Hymenogastraceae</taxon>
        <taxon>Hebeloma</taxon>
    </lineage>
</organism>
<gene>
    <name evidence="2" type="ORF">M413DRAFT_318622</name>
</gene>
<proteinExistence type="predicted"/>
<evidence type="ECO:0000313" key="3">
    <source>
        <dbReference type="Proteomes" id="UP000053424"/>
    </source>
</evidence>
<dbReference type="HOGENOM" id="CLU_2413504_0_0_1"/>